<evidence type="ECO:0000313" key="3">
    <source>
        <dbReference type="Proteomes" id="UP000027265"/>
    </source>
</evidence>
<dbReference type="EMBL" id="KL197714">
    <property type="protein sequence ID" value="KDQ60214.1"/>
    <property type="molecule type" value="Genomic_DNA"/>
</dbReference>
<evidence type="ECO:0000259" key="1">
    <source>
        <dbReference type="Pfam" id="PF20151"/>
    </source>
</evidence>
<proteinExistence type="predicted"/>
<organism evidence="2 3">
    <name type="scientific">Jaapia argillacea MUCL 33604</name>
    <dbReference type="NCBI Taxonomy" id="933084"/>
    <lineage>
        <taxon>Eukaryota</taxon>
        <taxon>Fungi</taxon>
        <taxon>Dikarya</taxon>
        <taxon>Basidiomycota</taxon>
        <taxon>Agaricomycotina</taxon>
        <taxon>Agaricomycetes</taxon>
        <taxon>Agaricomycetidae</taxon>
        <taxon>Jaapiales</taxon>
        <taxon>Jaapiaceae</taxon>
        <taxon>Jaapia</taxon>
    </lineage>
</organism>
<dbReference type="InParanoid" id="A0A067PZS0"/>
<dbReference type="HOGENOM" id="CLU_3050636_0_0_1"/>
<dbReference type="AlphaFoldDB" id="A0A067PZS0"/>
<gene>
    <name evidence="2" type="ORF">JAAARDRAFT_191620</name>
</gene>
<sequence length="54" mass="5855">MAAEETPLAGLVGQINLTQSCQLAAALITIYDHVTTFDQEVNITLIRSRHAICV</sequence>
<protein>
    <recommendedName>
        <fullName evidence="1">DUF6533 domain-containing protein</fullName>
    </recommendedName>
</protein>
<dbReference type="Pfam" id="PF20151">
    <property type="entry name" value="DUF6533"/>
    <property type="match status" value="1"/>
</dbReference>
<dbReference type="Proteomes" id="UP000027265">
    <property type="component" value="Unassembled WGS sequence"/>
</dbReference>
<evidence type="ECO:0000313" key="2">
    <source>
        <dbReference type="EMBL" id="KDQ60214.1"/>
    </source>
</evidence>
<reference evidence="3" key="1">
    <citation type="journal article" date="2014" name="Proc. Natl. Acad. Sci. U.S.A.">
        <title>Extensive sampling of basidiomycete genomes demonstrates inadequacy of the white-rot/brown-rot paradigm for wood decay fungi.</title>
        <authorList>
            <person name="Riley R."/>
            <person name="Salamov A.A."/>
            <person name="Brown D.W."/>
            <person name="Nagy L.G."/>
            <person name="Floudas D."/>
            <person name="Held B.W."/>
            <person name="Levasseur A."/>
            <person name="Lombard V."/>
            <person name="Morin E."/>
            <person name="Otillar R."/>
            <person name="Lindquist E.A."/>
            <person name="Sun H."/>
            <person name="LaButti K.M."/>
            <person name="Schmutz J."/>
            <person name="Jabbour D."/>
            <person name="Luo H."/>
            <person name="Baker S.E."/>
            <person name="Pisabarro A.G."/>
            <person name="Walton J.D."/>
            <person name="Blanchette R.A."/>
            <person name="Henrissat B."/>
            <person name="Martin F."/>
            <person name="Cullen D."/>
            <person name="Hibbett D.S."/>
            <person name="Grigoriev I.V."/>
        </authorList>
    </citation>
    <scope>NUCLEOTIDE SEQUENCE [LARGE SCALE GENOMIC DNA]</scope>
    <source>
        <strain evidence="3">MUCL 33604</strain>
    </source>
</reference>
<accession>A0A067PZS0</accession>
<keyword evidence="3" id="KW-1185">Reference proteome</keyword>
<dbReference type="InterPro" id="IPR045340">
    <property type="entry name" value="DUF6533"/>
</dbReference>
<name>A0A067PZS0_9AGAM</name>
<feature type="domain" description="DUF6533" evidence="1">
    <location>
        <begin position="21"/>
        <end position="42"/>
    </location>
</feature>